<name>V9DA62_9EURO</name>
<evidence type="ECO:0000256" key="4">
    <source>
        <dbReference type="HAMAP-Rule" id="MF_03044"/>
    </source>
</evidence>
<dbReference type="VEuPathDB" id="FungiDB:G647_05373"/>
<keyword evidence="2 4" id="KW-0808">Transferase</keyword>
<evidence type="ECO:0000256" key="2">
    <source>
        <dbReference type="ARBA" id="ARBA00022679"/>
    </source>
</evidence>
<evidence type="ECO:0000256" key="3">
    <source>
        <dbReference type="ARBA" id="ARBA00022691"/>
    </source>
</evidence>
<dbReference type="OrthoDB" id="5954793at2759"/>
<evidence type="ECO:0000313" key="6">
    <source>
        <dbReference type="EMBL" id="ETI23571.1"/>
    </source>
</evidence>
<accession>V9DA62</accession>
<dbReference type="GO" id="GO:0016433">
    <property type="term" value="F:rRNA (adenine) methyltransferase activity"/>
    <property type="evidence" value="ECO:0007669"/>
    <property type="project" value="UniProtKB-UniRule"/>
</dbReference>
<gene>
    <name evidence="6" type="ORF">G647_05373</name>
</gene>
<evidence type="ECO:0000313" key="7">
    <source>
        <dbReference type="Proteomes" id="UP000030678"/>
    </source>
</evidence>
<protein>
    <recommendedName>
        <fullName evidence="4">25S rRNA adenine-N(1) methyltransferase</fullName>
        <ecNumber evidence="4">2.1.1.-</ecNumber>
    </recommendedName>
</protein>
<dbReference type="PANTHER" id="PTHR21008:SF1">
    <property type="entry name" value="25S RRNA (ADENINE(2142)-N(1))-METHYLTRANSFERASE"/>
    <property type="match status" value="1"/>
</dbReference>
<organism evidence="6 7">
    <name type="scientific">Cladophialophora carrionii CBS 160.54</name>
    <dbReference type="NCBI Taxonomy" id="1279043"/>
    <lineage>
        <taxon>Eukaryota</taxon>
        <taxon>Fungi</taxon>
        <taxon>Dikarya</taxon>
        <taxon>Ascomycota</taxon>
        <taxon>Pezizomycotina</taxon>
        <taxon>Eurotiomycetes</taxon>
        <taxon>Chaetothyriomycetidae</taxon>
        <taxon>Chaetothyriales</taxon>
        <taxon>Herpotrichiellaceae</taxon>
        <taxon>Cladophialophora</taxon>
    </lineage>
</organism>
<feature type="region of interest" description="Disordered" evidence="5">
    <location>
        <begin position="161"/>
        <end position="184"/>
    </location>
</feature>
<keyword evidence="1 4" id="KW-0489">Methyltransferase</keyword>
<dbReference type="Pfam" id="PF11968">
    <property type="entry name" value="Bmt2"/>
    <property type="match status" value="1"/>
</dbReference>
<keyword evidence="4" id="KW-0539">Nucleus</keyword>
<keyword evidence="3 4" id="KW-0949">S-adenosyl-L-methionine</keyword>
<dbReference type="HAMAP" id="MF_03044">
    <property type="entry name" value="BMT2"/>
    <property type="match status" value="1"/>
</dbReference>
<sequence>MARIQQHTNTAKSKPSKRSKSKPRSLKAGRPPLLFSSTTSDIDISKPTAKDTAKDTVKDTVKTTTKAKATSSARPTLSSRHTRTLINTHHLLQKRLATARARGDTTQIQALEAQLAAQGGLKAYQLASRTGQSRDRGGDSSRQLVRWLDGEVTARRERRETLRARLRGSGTRGQHVHSHDHDHDHDHANANAHALLHILEVGALSTDNALNIPDITAVRRIDLRSSGPGIEEVDFMHLDLPTRHHDPGSSADDGPAADVADAGYDVLSLSLVLNYVPDATARGEMLKRTTLFFKQSRRERRSSPPPPTSLSHLLLNDEHDDEHDEQRNETVQPGAAAPLLPCLFLVLPAPCLVNSRYLSGAHLAAMLNSLGYCLVRAKTTRKLHYSLWRYDGTAARDEWVRKGGQTVFKKKEINPGPGRNNFCIVLDGDDGS</sequence>
<feature type="binding site" evidence="4">
    <location>
        <position position="222"/>
    </location>
    <ligand>
        <name>S-adenosyl-L-methionine</name>
        <dbReference type="ChEBI" id="CHEBI:59789"/>
    </ligand>
</feature>
<feature type="region of interest" description="Disordered" evidence="5">
    <location>
        <begin position="295"/>
        <end position="331"/>
    </location>
</feature>
<feature type="binding site" evidence="4">
    <location>
        <position position="202"/>
    </location>
    <ligand>
        <name>S-adenosyl-L-methionine</name>
        <dbReference type="ChEBI" id="CHEBI:59789"/>
    </ligand>
</feature>
<feature type="region of interest" description="Disordered" evidence="5">
    <location>
        <begin position="1"/>
        <end position="78"/>
    </location>
</feature>
<evidence type="ECO:0000256" key="1">
    <source>
        <dbReference type="ARBA" id="ARBA00022603"/>
    </source>
</evidence>
<dbReference type="InterPro" id="IPR021867">
    <property type="entry name" value="Bmt2/SAMTOR"/>
</dbReference>
<dbReference type="RefSeq" id="XP_008727926.1">
    <property type="nucleotide sequence ID" value="XM_008729704.1"/>
</dbReference>
<comment type="similarity">
    <text evidence="4">Belongs to the BMT2 family.</text>
</comment>
<dbReference type="PANTHER" id="PTHR21008">
    <property type="entry name" value="S-ADENOSYLMETHIONINE SENSOR UPSTREAM OF MTORC1-RELATED"/>
    <property type="match status" value="1"/>
</dbReference>
<dbReference type="EMBL" id="KB822705">
    <property type="protein sequence ID" value="ETI23571.1"/>
    <property type="molecule type" value="Genomic_DNA"/>
</dbReference>
<dbReference type="GeneID" id="19983866"/>
<dbReference type="AlphaFoldDB" id="V9DA62"/>
<dbReference type="EC" id="2.1.1.-" evidence="4"/>
<comment type="subcellular location">
    <subcellularLocation>
        <location evidence="4">Nucleus</location>
        <location evidence="4">Nucleolus</location>
    </subcellularLocation>
</comment>
<dbReference type="Proteomes" id="UP000030678">
    <property type="component" value="Unassembled WGS sequence"/>
</dbReference>
<feature type="compositionally biased region" description="Polar residues" evidence="5">
    <location>
        <begin position="1"/>
        <end position="11"/>
    </location>
</feature>
<comment type="function">
    <text evidence="4">S-adenosyl-L-methionine-dependent methyltransferase that specifically methylates the N(1) position of an adenine present in helix 65 in 25S rRNA.</text>
</comment>
<proteinExistence type="inferred from homology"/>
<dbReference type="GO" id="GO:0005730">
    <property type="term" value="C:nucleolus"/>
    <property type="evidence" value="ECO:0007669"/>
    <property type="project" value="UniProtKB-SubCell"/>
</dbReference>
<feature type="compositionally biased region" description="Basic residues" evidence="5">
    <location>
        <begin position="14"/>
        <end position="27"/>
    </location>
</feature>
<feature type="compositionally biased region" description="Basic and acidic residues" evidence="5">
    <location>
        <begin position="48"/>
        <end position="61"/>
    </location>
</feature>
<reference evidence="6 7" key="1">
    <citation type="submission" date="2013-03" db="EMBL/GenBank/DDBJ databases">
        <title>The Genome Sequence of Cladophialophora carrionii CBS 160.54.</title>
        <authorList>
            <consortium name="The Broad Institute Genomics Platform"/>
            <person name="Cuomo C."/>
            <person name="de Hoog S."/>
            <person name="Gorbushina A."/>
            <person name="Walker B."/>
            <person name="Young S.K."/>
            <person name="Zeng Q."/>
            <person name="Gargeya S."/>
            <person name="Fitzgerald M."/>
            <person name="Haas B."/>
            <person name="Abouelleil A."/>
            <person name="Allen A.W."/>
            <person name="Alvarado L."/>
            <person name="Arachchi H.M."/>
            <person name="Berlin A.M."/>
            <person name="Chapman S.B."/>
            <person name="Gainer-Dewar J."/>
            <person name="Goldberg J."/>
            <person name="Griggs A."/>
            <person name="Gujja S."/>
            <person name="Hansen M."/>
            <person name="Howarth C."/>
            <person name="Imamovic A."/>
            <person name="Ireland A."/>
            <person name="Larimer J."/>
            <person name="McCowan C."/>
            <person name="Murphy C."/>
            <person name="Pearson M."/>
            <person name="Poon T.W."/>
            <person name="Priest M."/>
            <person name="Roberts A."/>
            <person name="Saif S."/>
            <person name="Shea T."/>
            <person name="Sisk P."/>
            <person name="Sykes S."/>
            <person name="Wortman J."/>
            <person name="Nusbaum C."/>
            <person name="Birren B."/>
        </authorList>
    </citation>
    <scope>NUCLEOTIDE SEQUENCE [LARGE SCALE GENOMIC DNA]</scope>
    <source>
        <strain evidence="6 7">CBS 160.54</strain>
    </source>
</reference>
<dbReference type="HOGENOM" id="CLU_041583_1_0_1"/>
<evidence type="ECO:0000256" key="5">
    <source>
        <dbReference type="SAM" id="MobiDB-lite"/>
    </source>
</evidence>